<dbReference type="WBParaSite" id="TCONS_00015585.p1">
    <property type="protein sequence ID" value="TCONS_00015585.p1"/>
    <property type="gene ID" value="XLOC_010124"/>
</dbReference>
<accession>A0AAF5DN58</accession>
<dbReference type="InterPro" id="IPR036383">
    <property type="entry name" value="TSP1_rpt_sf"/>
</dbReference>
<dbReference type="InterPro" id="IPR036452">
    <property type="entry name" value="Ribo_hydro-like"/>
</dbReference>
<evidence type="ECO:0000313" key="5">
    <source>
        <dbReference type="WBParaSite" id="TCONS_00015585.p1"/>
    </source>
</evidence>
<evidence type="ECO:0000259" key="3">
    <source>
        <dbReference type="Pfam" id="PF01156"/>
    </source>
</evidence>
<keyword evidence="2" id="KW-0812">Transmembrane</keyword>
<name>A0AAF5DN58_STRER</name>
<dbReference type="SMART" id="SM00209">
    <property type="entry name" value="TSP1"/>
    <property type="match status" value="1"/>
</dbReference>
<evidence type="ECO:0000256" key="2">
    <source>
        <dbReference type="SAM" id="Phobius"/>
    </source>
</evidence>
<dbReference type="AlphaFoldDB" id="A0AAF5DN58"/>
<protein>
    <submittedName>
        <fullName evidence="5">IU_nuc_hydro domain-containing protein</fullName>
    </submittedName>
</protein>
<sequence>KMQNVKHKNYYPVDIVFEQQGPKICPSKDDLPVGEKFYYNLLKLDSIPDVSEFYSILSNSITLKNCTPEIIEILEYKLNPPVIGSMKNWEYLTSKFGCSNDFVMNMRNNPNPMKEFIKSNSNIQLNMLLKEIESMNRIDVLLSLKKPINELKSILNGKIFNSNTDIINSNHIKSPIYQKDFQTSEDISTFNYDKEFILLLHHEVEVSDQEILKMLLIINMQFLILINHTKSLFQSSLFIICLFNNEWCRVINSFTKNNTQSIDLTELLKCKVYLSELMDGEIIQNKFINRRFIAVTVENLDKSLLPVGWPQNTLCYEFPKHFKELSYKLLMTTLSKMHLRNYFKILLPYILWLTIIHNIITFATCNDTEMSIDTSETDLSPKIKLVKRLRTLLTDFLTEDQCIYFIDTYLQMFNDGATFAEIQEDVMTNAMDELTDEQLLAALGAYKKASKTLGSEKIMGLFSTCISVLTNNLTPFMNQVMTKIQIMKEANKGNNAINNNIFLMMNQFFTRKRCRTIFKRIMKKVGKEDFDLAYPFLSSFLKFDLISDLIEKRKKMEKYLVLILSLIMSLFCTNIFSSTVLTLPSSPSNQQYSTNCQSTQTEWLEWSSWGDCTDKCGSCGIHMRTRICLTTNSSCACPGTGTQIDYCNLNKKCNKNMKIIIDSDGVVDDCKAITLALQTPHAEIIAITTVCGCVSVDQAVANISRTIRANNIKQNIPIYKGAYESLIVDEFLPHSEDYCFGKDGIGDQPNAHPISLQSDWENYDKEIPASVALTKYCRQYKNEIVIVALGPLTNIALALKLDPDFKKNIKEIYCMGGNYHGMGNVTGNQTAEYNFGHDPEAAHIVLNDLLCPITIIPWECYYFQSKKDQSDIDFHEVFNIDTNLSKYIKAISQKIRDVSKESNVQLAFCDEIVVGSLLYPERVILKKEYLKGIVELHGSHTRGQIAIDWVSQYWDENNHSEKNKFTNNKKPITFITEYNAKELISIFENILKSAK</sequence>
<feature type="transmembrane region" description="Helical" evidence="2">
    <location>
        <begin position="559"/>
        <end position="583"/>
    </location>
</feature>
<dbReference type="InterPro" id="IPR001910">
    <property type="entry name" value="Inosine/uridine_hydrolase_dom"/>
</dbReference>
<keyword evidence="4" id="KW-1185">Reference proteome</keyword>
<feature type="transmembrane region" description="Helical" evidence="2">
    <location>
        <begin position="346"/>
        <end position="365"/>
    </location>
</feature>
<dbReference type="InterPro" id="IPR052775">
    <property type="entry name" value="IUN_hydrolase"/>
</dbReference>
<organism evidence="4 5">
    <name type="scientific">Strongyloides stercoralis</name>
    <name type="common">Threadworm</name>
    <dbReference type="NCBI Taxonomy" id="6248"/>
    <lineage>
        <taxon>Eukaryota</taxon>
        <taxon>Metazoa</taxon>
        <taxon>Ecdysozoa</taxon>
        <taxon>Nematoda</taxon>
        <taxon>Chromadorea</taxon>
        <taxon>Rhabditida</taxon>
        <taxon>Tylenchina</taxon>
        <taxon>Panagrolaimomorpha</taxon>
        <taxon>Strongyloidoidea</taxon>
        <taxon>Strongyloididae</taxon>
        <taxon>Strongyloides</taxon>
    </lineage>
</organism>
<dbReference type="GO" id="GO:0016799">
    <property type="term" value="F:hydrolase activity, hydrolyzing N-glycosyl compounds"/>
    <property type="evidence" value="ECO:0007669"/>
    <property type="project" value="InterPro"/>
</dbReference>
<evidence type="ECO:0000256" key="1">
    <source>
        <dbReference type="ARBA" id="ARBA00009176"/>
    </source>
</evidence>
<dbReference type="PANTHER" id="PTHR46190">
    <property type="entry name" value="SI:CH211-201H21.5-RELATED"/>
    <property type="match status" value="1"/>
</dbReference>
<dbReference type="Pfam" id="PF01156">
    <property type="entry name" value="IU_nuc_hydro"/>
    <property type="match status" value="1"/>
</dbReference>
<dbReference type="SUPFAM" id="SSF53590">
    <property type="entry name" value="Nucleoside hydrolase"/>
    <property type="match status" value="1"/>
</dbReference>
<feature type="domain" description="Inosine/uridine-preferring nucleoside hydrolase" evidence="3">
    <location>
        <begin position="659"/>
        <end position="982"/>
    </location>
</feature>
<dbReference type="InterPro" id="IPR000884">
    <property type="entry name" value="TSP1_rpt"/>
</dbReference>
<proteinExistence type="inferred from homology"/>
<reference evidence="5" key="1">
    <citation type="submission" date="2024-02" db="UniProtKB">
        <authorList>
            <consortium name="WormBaseParasite"/>
        </authorList>
    </citation>
    <scope>IDENTIFICATION</scope>
</reference>
<dbReference type="SUPFAM" id="SSF82895">
    <property type="entry name" value="TSP-1 type 1 repeat"/>
    <property type="match status" value="1"/>
</dbReference>
<evidence type="ECO:0000313" key="4">
    <source>
        <dbReference type="Proteomes" id="UP000035681"/>
    </source>
</evidence>
<dbReference type="Gene3D" id="2.20.100.10">
    <property type="entry name" value="Thrombospondin type-1 (TSP1) repeat"/>
    <property type="match status" value="1"/>
</dbReference>
<dbReference type="Gene3D" id="3.90.245.10">
    <property type="entry name" value="Ribonucleoside hydrolase-like"/>
    <property type="match status" value="1"/>
</dbReference>
<comment type="similarity">
    <text evidence="1">Belongs to the IUNH family.</text>
</comment>
<dbReference type="Proteomes" id="UP000035681">
    <property type="component" value="Unplaced"/>
</dbReference>
<dbReference type="PROSITE" id="PS50092">
    <property type="entry name" value="TSP1"/>
    <property type="match status" value="1"/>
</dbReference>
<keyword evidence="2" id="KW-1133">Transmembrane helix</keyword>
<keyword evidence="2" id="KW-0472">Membrane</keyword>
<dbReference type="PANTHER" id="PTHR46190:SF1">
    <property type="entry name" value="SI:CH211-201H21.5"/>
    <property type="match status" value="1"/>
</dbReference>